<feature type="compositionally biased region" description="Low complexity" evidence="1">
    <location>
        <begin position="86"/>
        <end position="95"/>
    </location>
</feature>
<feature type="region of interest" description="Disordered" evidence="1">
    <location>
        <begin position="1"/>
        <end position="135"/>
    </location>
</feature>
<proteinExistence type="predicted"/>
<feature type="compositionally biased region" description="Polar residues" evidence="1">
    <location>
        <begin position="103"/>
        <end position="116"/>
    </location>
</feature>
<organism evidence="3 4">
    <name type="scientific">Microbotryum silenes-dioicae</name>
    <dbReference type="NCBI Taxonomy" id="796604"/>
    <lineage>
        <taxon>Eukaryota</taxon>
        <taxon>Fungi</taxon>
        <taxon>Dikarya</taxon>
        <taxon>Basidiomycota</taxon>
        <taxon>Pucciniomycotina</taxon>
        <taxon>Microbotryomycetes</taxon>
        <taxon>Microbotryales</taxon>
        <taxon>Microbotryaceae</taxon>
        <taxon>Microbotryum</taxon>
    </lineage>
</organism>
<reference evidence="3 4" key="1">
    <citation type="submission" date="2016-11" db="EMBL/GenBank/DDBJ databases">
        <authorList>
            <person name="Jaros S."/>
            <person name="Januszkiewicz K."/>
            <person name="Wedrychowicz H."/>
        </authorList>
    </citation>
    <scope>NUCLEOTIDE SEQUENCE [LARGE SCALE GENOMIC DNA]</scope>
</reference>
<feature type="domain" description="VWFA" evidence="2">
    <location>
        <begin position="144"/>
        <end position="341"/>
    </location>
</feature>
<dbReference type="SUPFAM" id="SSF53300">
    <property type="entry name" value="vWA-like"/>
    <property type="match status" value="1"/>
</dbReference>
<dbReference type="PANTHER" id="PTHR34706">
    <property type="entry name" value="SLR1338 PROTEIN"/>
    <property type="match status" value="1"/>
</dbReference>
<dbReference type="InterPro" id="IPR002035">
    <property type="entry name" value="VWF_A"/>
</dbReference>
<evidence type="ECO:0000313" key="3">
    <source>
        <dbReference type="EMBL" id="SGY23292.1"/>
    </source>
</evidence>
<accession>A0A2X0M0S6</accession>
<dbReference type="PANTHER" id="PTHR34706:SF1">
    <property type="entry name" value="VWFA DOMAIN-CONTAINING PROTEIN"/>
    <property type="match status" value="1"/>
</dbReference>
<dbReference type="Gene3D" id="3.40.50.410">
    <property type="entry name" value="von Willebrand factor, type A domain"/>
    <property type="match status" value="1"/>
</dbReference>
<dbReference type="Proteomes" id="UP000249464">
    <property type="component" value="Unassembled WGS sequence"/>
</dbReference>
<evidence type="ECO:0000259" key="2">
    <source>
        <dbReference type="PROSITE" id="PS50234"/>
    </source>
</evidence>
<name>A0A2X0M0S6_9BASI</name>
<keyword evidence="4" id="KW-1185">Reference proteome</keyword>
<dbReference type="InterPro" id="IPR036465">
    <property type="entry name" value="vWFA_dom_sf"/>
</dbReference>
<protein>
    <submittedName>
        <fullName evidence="3">BQ5605_C019g08924 protein</fullName>
    </submittedName>
</protein>
<evidence type="ECO:0000256" key="1">
    <source>
        <dbReference type="SAM" id="MobiDB-lite"/>
    </source>
</evidence>
<feature type="compositionally biased region" description="Low complexity" evidence="1">
    <location>
        <begin position="1"/>
        <end position="19"/>
    </location>
</feature>
<evidence type="ECO:0000313" key="4">
    <source>
        <dbReference type="Proteomes" id="UP000249464"/>
    </source>
</evidence>
<dbReference type="PROSITE" id="PS50234">
    <property type="entry name" value="VWFA"/>
    <property type="match status" value="1"/>
</dbReference>
<gene>
    <name evidence="3" type="primary">BQ5605_C019g08924</name>
    <name evidence="3" type="ORF">BQ5605_C019G08924</name>
</gene>
<dbReference type="STRING" id="796604.A0A2X0M0S6"/>
<dbReference type="EMBL" id="FQNC01000019">
    <property type="protein sequence ID" value="SGY23292.1"/>
    <property type="molecule type" value="Genomic_DNA"/>
</dbReference>
<feature type="compositionally biased region" description="Pro residues" evidence="1">
    <location>
        <begin position="24"/>
        <end position="33"/>
    </location>
</feature>
<dbReference type="AlphaFoldDB" id="A0A2X0M0S6"/>
<feature type="compositionally biased region" description="Low complexity" evidence="1">
    <location>
        <begin position="34"/>
        <end position="79"/>
    </location>
</feature>
<dbReference type="SMART" id="SM00327">
    <property type="entry name" value="VWA"/>
    <property type="match status" value="1"/>
</dbReference>
<sequence length="352" mass="38882">MGLFSKLSSSSSSNKSSASHTHYAPPPGAPPPQQASSGGAQPHHHQQQAYPQPPQQHQQYQQQQQQQQQPAQQHTYAAPSQPPPQQYYQPPAAASGREDPLQGQRSALQQQSTVETSLAPGQDEPYLTHTPSSVPTTPALKKYDTVFLVDDSGSMEMFWEDQLAPALAAVIQTAIRYDDDGVDIYFFNSRHHATSRSAPELLQLFQKVWPSKSTPTASALRRVLDPYVSNLENWVVEGKPSGYPRPKPMNLIVLTDGAPDRGEAAEPVIVEIAQRLDKMRMPPFQLGIQFVQIGTDDEAAQSLRSLDDDLREKHGIRDIVDTTLFDVQGGQLNVEYLMKALLGGMNRSIDNQ</sequence>